<dbReference type="Proteomes" id="UP000216052">
    <property type="component" value="Chromosome"/>
</dbReference>
<organism evidence="1 2">
    <name type="scientific">Sporomusa acidovorans (strain ATCC 49682 / DSM 3132 / Mol)</name>
    <dbReference type="NCBI Taxonomy" id="1123286"/>
    <lineage>
        <taxon>Bacteria</taxon>
        <taxon>Bacillati</taxon>
        <taxon>Bacillota</taxon>
        <taxon>Negativicutes</taxon>
        <taxon>Selenomonadales</taxon>
        <taxon>Sporomusaceae</taxon>
        <taxon>Sporomusa</taxon>
    </lineage>
</organism>
<name>A0ABZ3J3X5_SPOA4</name>
<protein>
    <submittedName>
        <fullName evidence="1">Uncharacterized protein</fullName>
    </submittedName>
</protein>
<reference evidence="1" key="1">
    <citation type="submission" date="2024-05" db="EMBL/GenBank/DDBJ databases">
        <title>Isolation and characterization of Sporomusa carbonis sp. nov., a carboxydotrophic hydrogenogen in the genus of Sporomusa isolated from a charcoal burning pile.</title>
        <authorList>
            <person name="Boeer T."/>
            <person name="Rosenbaum F."/>
            <person name="Eysell L."/>
            <person name="Mueller V."/>
            <person name="Daniel R."/>
            <person name="Poehlein A."/>
        </authorList>
    </citation>
    <scope>NUCLEOTIDE SEQUENCE [LARGE SCALE GENOMIC DNA]</scope>
    <source>
        <strain evidence="1">DSM 3132</strain>
    </source>
</reference>
<accession>A0ABZ3J3X5</accession>
<keyword evidence="2" id="KW-1185">Reference proteome</keyword>
<gene>
    <name evidence="1" type="ORF">SPACI_028280</name>
</gene>
<dbReference type="RefSeq" id="WP_281241468.1">
    <property type="nucleotide sequence ID" value="NZ_CP155571.1"/>
</dbReference>
<sequence length="41" mass="4800">MGDTADNSNFNYPDLTDEELKELLEELPQFIKELEELLSKK</sequence>
<evidence type="ECO:0000313" key="1">
    <source>
        <dbReference type="EMBL" id="XFO72775.1"/>
    </source>
</evidence>
<dbReference type="EMBL" id="CP155571">
    <property type="protein sequence ID" value="XFO72775.1"/>
    <property type="molecule type" value="Genomic_DNA"/>
</dbReference>
<proteinExistence type="predicted"/>
<evidence type="ECO:0000313" key="2">
    <source>
        <dbReference type="Proteomes" id="UP000216052"/>
    </source>
</evidence>